<feature type="compositionally biased region" description="Gly residues" evidence="1">
    <location>
        <begin position="261"/>
        <end position="274"/>
    </location>
</feature>
<feature type="region of interest" description="Disordered" evidence="1">
    <location>
        <begin position="919"/>
        <end position="945"/>
    </location>
</feature>
<dbReference type="AlphaFoldDB" id="A0A8J4B424"/>
<accession>A0A8J4B424</accession>
<comment type="caution">
    <text evidence="2">The sequence shown here is derived from an EMBL/GenBank/DDBJ whole genome shotgun (WGS) entry which is preliminary data.</text>
</comment>
<evidence type="ECO:0000256" key="1">
    <source>
        <dbReference type="SAM" id="MobiDB-lite"/>
    </source>
</evidence>
<proteinExistence type="predicted"/>
<evidence type="ECO:0000313" key="3">
    <source>
        <dbReference type="Proteomes" id="UP000747399"/>
    </source>
</evidence>
<dbReference type="Proteomes" id="UP000747399">
    <property type="component" value="Unassembled WGS sequence"/>
</dbReference>
<feature type="region of interest" description="Disordered" evidence="1">
    <location>
        <begin position="958"/>
        <end position="981"/>
    </location>
</feature>
<protein>
    <submittedName>
        <fullName evidence="2">Uncharacterized protein</fullName>
    </submittedName>
</protein>
<feature type="compositionally biased region" description="Polar residues" evidence="1">
    <location>
        <begin position="119"/>
        <end position="130"/>
    </location>
</feature>
<keyword evidence="3" id="KW-1185">Reference proteome</keyword>
<feature type="region of interest" description="Disordered" evidence="1">
    <location>
        <begin position="258"/>
        <end position="279"/>
    </location>
</feature>
<evidence type="ECO:0000313" key="2">
    <source>
        <dbReference type="EMBL" id="GIL51189.1"/>
    </source>
</evidence>
<dbReference type="EMBL" id="BNCO01000010">
    <property type="protein sequence ID" value="GIL51189.1"/>
    <property type="molecule type" value="Genomic_DNA"/>
</dbReference>
<name>A0A8J4B424_9CHLO</name>
<organism evidence="2 3">
    <name type="scientific">Volvox africanus</name>
    <dbReference type="NCBI Taxonomy" id="51714"/>
    <lineage>
        <taxon>Eukaryota</taxon>
        <taxon>Viridiplantae</taxon>
        <taxon>Chlorophyta</taxon>
        <taxon>core chlorophytes</taxon>
        <taxon>Chlorophyceae</taxon>
        <taxon>CS clade</taxon>
        <taxon>Chlamydomonadales</taxon>
        <taxon>Volvocaceae</taxon>
        <taxon>Volvox</taxon>
    </lineage>
</organism>
<sequence>MLGRFPERLWLFTNEGAADARRTPTSTHCHRANVLSGWIGSRCRTRYRRAAERALRGTRVARDAAPTPAIVANRSTPDNLLPDGGDGAAMLAALEDFVEVDIYDDPNGLSPEQLESRRLSSQAASTSTRTDGPDNGLFVLQRPGGSGSPGPEAVIDRGAAAIPPAFPAFPRPKAAVTTAAGGSLSGPPTLVQVPPEAAQLYAGSAVAGNLSATSGSADVLTPLLDYLQLEPPAPSAPRGAASNAQRVYRTAASVATEANGGAIGGSPNEGGAGGAATTASSSALPLMVRRKRARTRVLDASELLLARDEAVRTELISHTWNDLLRFEERLKTASAYTAVNTAAFLTAEAAPNVVPKVTRDVAKLQSGTTAAAPVEAAGSGQSVSEASGPPSLDAVLDFLQEAATTLKDQQLEEEAATAAQVRKAAERSARLMGYITRAKTWQRLARLFLKHGRAFSVPHLVATLVGLARFDATGRVYRGKGRRKAFDRVWDMLTRRIAFAAPRMTGRQVVQVVRAIGSLPFRDSQRVKHSLVAMQRVLRYSQHTMLPHMAPDGMNGIVGGGVATSAAAGGRVILNASQMAQQRGAQGRGVGQKGRPGLVPTGASGEYPYRARDIAHEDLYSSDGDLLPMGGADYAAVYYTLGRINSRVRPWRVSLRLPPSVSRRLLLGSYSLLGSLGPRELAGLLYGLGCMRLSPPAPWMYGFYVSSARWLPSMTDVQLTMVMYGACRLKIKPPPPWIEAYLGATGPRLRQFDGAGLAAALHSLGRLQYKPRPTWVEAFMASAHDALAAGMLRPGEMSQLVRGMMFLRVRPTEDVLEALWEASGRAMERSEFTPAQLANMAWALGLLKVPTPRRWYEQLVHQVRRTHPLLRPYHRRRLLSALHAFGCRDLPRWYQLLRIPLEEMPGYAAWSAQQAKQRAVQHAKAAKHGPPQVKQPSEGAQGSEATVLVSGAVAAAVGLPRRPEQQQQRKGKASGKVALVE</sequence>
<feature type="region of interest" description="Disordered" evidence="1">
    <location>
        <begin position="104"/>
        <end position="152"/>
    </location>
</feature>
<feature type="compositionally biased region" description="Polar residues" evidence="1">
    <location>
        <begin position="934"/>
        <end position="944"/>
    </location>
</feature>
<gene>
    <name evidence="2" type="ORF">Vafri_7252</name>
</gene>
<reference evidence="2" key="1">
    <citation type="journal article" date="2021" name="Proc. Natl. Acad. Sci. U.S.A.">
        <title>Three genomes in the algal genus Volvox reveal the fate of a haploid sex-determining region after a transition to homothallism.</title>
        <authorList>
            <person name="Yamamoto K."/>
            <person name="Hamaji T."/>
            <person name="Kawai-Toyooka H."/>
            <person name="Matsuzaki R."/>
            <person name="Takahashi F."/>
            <person name="Nishimura Y."/>
            <person name="Kawachi M."/>
            <person name="Noguchi H."/>
            <person name="Minakuchi Y."/>
            <person name="Umen J.G."/>
            <person name="Toyoda A."/>
            <person name="Nozaki H."/>
        </authorList>
    </citation>
    <scope>NUCLEOTIDE SEQUENCE</scope>
    <source>
        <strain evidence="2">NIES-3780</strain>
    </source>
</reference>